<reference evidence="2 3" key="1">
    <citation type="submission" date="2024-06" db="EMBL/GenBank/DDBJ databases">
        <title>Sorghum-associated microbial communities from plants grown in Nebraska, USA.</title>
        <authorList>
            <person name="Schachtman D."/>
        </authorList>
    </citation>
    <scope>NUCLEOTIDE SEQUENCE [LARGE SCALE GENOMIC DNA]</scope>
    <source>
        <strain evidence="2 3">2709</strain>
    </source>
</reference>
<organism evidence="2 3">
    <name type="scientific">Ottowia thiooxydans</name>
    <dbReference type="NCBI Taxonomy" id="219182"/>
    <lineage>
        <taxon>Bacteria</taxon>
        <taxon>Pseudomonadati</taxon>
        <taxon>Pseudomonadota</taxon>
        <taxon>Betaproteobacteria</taxon>
        <taxon>Burkholderiales</taxon>
        <taxon>Comamonadaceae</taxon>
        <taxon>Ottowia</taxon>
    </lineage>
</organism>
<feature type="transmembrane region" description="Helical" evidence="1">
    <location>
        <begin position="28"/>
        <end position="49"/>
    </location>
</feature>
<evidence type="ECO:0000256" key="1">
    <source>
        <dbReference type="SAM" id="Phobius"/>
    </source>
</evidence>
<proteinExistence type="predicted"/>
<accession>A0ABV2Q5U9</accession>
<gene>
    <name evidence="2" type="ORF">ABIE13_001519</name>
</gene>
<keyword evidence="3" id="KW-1185">Reference proteome</keyword>
<name>A0ABV2Q5U9_9BURK</name>
<evidence type="ECO:0000313" key="3">
    <source>
        <dbReference type="Proteomes" id="UP001549320"/>
    </source>
</evidence>
<comment type="caution">
    <text evidence="2">The sequence shown here is derived from an EMBL/GenBank/DDBJ whole genome shotgun (WGS) entry which is preliminary data.</text>
</comment>
<protein>
    <submittedName>
        <fullName evidence="2">Uncharacterized protein</fullName>
    </submittedName>
</protein>
<keyword evidence="1" id="KW-0812">Transmembrane</keyword>
<dbReference type="Proteomes" id="UP001549320">
    <property type="component" value="Unassembled WGS sequence"/>
</dbReference>
<dbReference type="EMBL" id="JBEPSH010000003">
    <property type="protein sequence ID" value="MET4576410.1"/>
    <property type="molecule type" value="Genomic_DNA"/>
</dbReference>
<keyword evidence="1" id="KW-0472">Membrane</keyword>
<sequence>MGAVAQIQYIPRNAPDCNNRKMKISKPILLAGIVMLPVCGTVAAAPIYLSCEFNHPSGKPQIFNFALDESASTFGVFAPSTGSQRTSKGVFEGSKVTLNEGTVAWEVDLPTRVVIRDMRMIEKKDSGKCKDVSEEQSGFER</sequence>
<evidence type="ECO:0000313" key="2">
    <source>
        <dbReference type="EMBL" id="MET4576410.1"/>
    </source>
</evidence>
<keyword evidence="1" id="KW-1133">Transmembrane helix</keyword>